<protein>
    <submittedName>
        <fullName evidence="6">Lipopolysaccharide transport periplasmic protein LptA</fullName>
    </submittedName>
</protein>
<evidence type="ECO:0000313" key="6">
    <source>
        <dbReference type="EMBL" id="MDP5136647.1"/>
    </source>
</evidence>
<keyword evidence="3" id="KW-0574">Periplasm</keyword>
<dbReference type="RefSeq" id="WP_305976086.1">
    <property type="nucleotide sequence ID" value="NZ_JAPJDY010000003.1"/>
</dbReference>
<keyword evidence="1" id="KW-0813">Transport</keyword>
<proteinExistence type="predicted"/>
<reference evidence="6 7" key="1">
    <citation type="submission" date="2022-11" db="EMBL/GenBank/DDBJ databases">
        <title>Viruses from the air-sea interface of a natural surface slick.</title>
        <authorList>
            <person name="Rahlff J."/>
            <person name="Holmfeldt K."/>
        </authorList>
    </citation>
    <scope>NUCLEOTIDE SEQUENCE [LARGE SCALE GENOMIC DNA]</scope>
    <source>
        <strain evidence="6 7">SMS4</strain>
    </source>
</reference>
<gene>
    <name evidence="6" type="primary">lptA</name>
    <name evidence="6" type="ORF">ORJ04_11885</name>
</gene>
<dbReference type="Pfam" id="PF03968">
    <property type="entry name" value="LptD_N"/>
    <property type="match status" value="1"/>
</dbReference>
<dbReference type="InterPro" id="IPR014340">
    <property type="entry name" value="LptA"/>
</dbReference>
<evidence type="ECO:0000256" key="1">
    <source>
        <dbReference type="ARBA" id="ARBA00022448"/>
    </source>
</evidence>
<feature type="domain" description="Organic solvent tolerance-like N-terminal" evidence="5">
    <location>
        <begin position="28"/>
        <end position="137"/>
    </location>
</feature>
<sequence>MKTNLIVVLFLTSMSVFAAEPDYAQKIQIDADNLVSIAENVATYRSNVLITQGSMQMKADQLEINASAGKGKEVYVATGTPVRYSQLLADGKPVTASAAEMRYEPSSRTLTLTGDAELTQSGSVVKASVIRYNVEKQQLSAESNETKRVTTIFTPEEKTNP</sequence>
<name>A0ABT9HZS7_9GAMM</name>
<feature type="chain" id="PRO_5046981968" evidence="4">
    <location>
        <begin position="19"/>
        <end position="161"/>
    </location>
</feature>
<dbReference type="PANTHER" id="PTHR36504:SF1">
    <property type="entry name" value="LIPOPOLYSACCHARIDE EXPORT SYSTEM PROTEIN LPTA"/>
    <property type="match status" value="1"/>
</dbReference>
<accession>A0ABT9HZS7</accession>
<dbReference type="InterPro" id="IPR052037">
    <property type="entry name" value="LPS_export_LptA"/>
</dbReference>
<evidence type="ECO:0000256" key="2">
    <source>
        <dbReference type="ARBA" id="ARBA00022729"/>
    </source>
</evidence>
<keyword evidence="7" id="KW-1185">Reference proteome</keyword>
<organism evidence="6 7">
    <name type="scientific">Rheinheimera baltica</name>
    <dbReference type="NCBI Taxonomy" id="67576"/>
    <lineage>
        <taxon>Bacteria</taxon>
        <taxon>Pseudomonadati</taxon>
        <taxon>Pseudomonadota</taxon>
        <taxon>Gammaproteobacteria</taxon>
        <taxon>Chromatiales</taxon>
        <taxon>Chromatiaceae</taxon>
        <taxon>Rheinheimera</taxon>
    </lineage>
</organism>
<evidence type="ECO:0000256" key="4">
    <source>
        <dbReference type="SAM" id="SignalP"/>
    </source>
</evidence>
<dbReference type="EMBL" id="JAPJDZ010000028">
    <property type="protein sequence ID" value="MDP5136647.1"/>
    <property type="molecule type" value="Genomic_DNA"/>
</dbReference>
<evidence type="ECO:0000256" key="3">
    <source>
        <dbReference type="ARBA" id="ARBA00022764"/>
    </source>
</evidence>
<dbReference type="Gene3D" id="2.60.450.10">
    <property type="entry name" value="Lipopolysaccharide (LPS) transport protein A like domain"/>
    <property type="match status" value="1"/>
</dbReference>
<dbReference type="InterPro" id="IPR005653">
    <property type="entry name" value="OstA-like_N"/>
</dbReference>
<evidence type="ECO:0000259" key="5">
    <source>
        <dbReference type="Pfam" id="PF03968"/>
    </source>
</evidence>
<evidence type="ECO:0000313" key="7">
    <source>
        <dbReference type="Proteomes" id="UP001231109"/>
    </source>
</evidence>
<feature type="signal peptide" evidence="4">
    <location>
        <begin position="1"/>
        <end position="18"/>
    </location>
</feature>
<dbReference type="Proteomes" id="UP001231109">
    <property type="component" value="Unassembled WGS sequence"/>
</dbReference>
<dbReference type="NCBIfam" id="TIGR03002">
    <property type="entry name" value="outer_YhbN_LptA"/>
    <property type="match status" value="1"/>
</dbReference>
<comment type="caution">
    <text evidence="6">The sequence shown here is derived from an EMBL/GenBank/DDBJ whole genome shotgun (WGS) entry which is preliminary data.</text>
</comment>
<dbReference type="PANTHER" id="PTHR36504">
    <property type="entry name" value="LIPOPOLYSACCHARIDE EXPORT SYSTEM PROTEIN LPTA"/>
    <property type="match status" value="1"/>
</dbReference>
<keyword evidence="2 4" id="KW-0732">Signal</keyword>